<evidence type="ECO:0000313" key="3">
    <source>
        <dbReference type="Proteomes" id="UP000515125"/>
    </source>
</evidence>
<keyword evidence="3" id="KW-1185">Reference proteome</keyword>
<feature type="region of interest" description="Disordered" evidence="1">
    <location>
        <begin position="53"/>
        <end position="80"/>
    </location>
</feature>
<name>A0A6P6S144_9EIME</name>
<dbReference type="GeneID" id="34617305"/>
<dbReference type="AlphaFoldDB" id="A0A6P6S144"/>
<dbReference type="Gene3D" id="3.40.250.10">
    <property type="entry name" value="Rhodanese-like domain"/>
    <property type="match status" value="1"/>
</dbReference>
<dbReference type="GO" id="GO:0004792">
    <property type="term" value="F:thiosulfate-cyanide sulfurtransferase activity"/>
    <property type="evidence" value="ECO:0007669"/>
    <property type="project" value="TreeGrafter"/>
</dbReference>
<sequence length="613" mass="64925">MESLPAERTSPSLPEGALLILAGGALGFAAAHAHASAAAVWRLARQACGLYTEEGPKSSSPSSNSGDCASENDNTSSSSGTEAIGFQPLFVDAGAMVQKRRPCLLRLAVEASATAEKGAAAVRAEGCSFLCLLSSRQIHRHGRQLLLPSWGIETQRRVASCRVLLVGAGGLGCPIALYLTGAGIGHLTIVDGDVIDATNLHRQVFFKEADVGNSKSLVLARACRALDSQGSVSAVEAFVNCEVAGSLVQKHDIVIDATDNREARYLLSDACVLAKRPLVCGSAIKKEGQVAVYNWRGGPCYRCLFPPQVGSAGESIGGAPTTKDEGACDTHGVLGPVPGLIGLMQALAALDIAASPALEQGAGTDTGALHASRMYTYDGDDAQKPWRSFAIRGRQKTCIGKASTGPHCRETVFAPHSCAGMFAAACGSSPTITALKPRPEYTAVCWYPPVPPSRRMQAHDFASRLALWERVWQLPPLSFAATLLRQAAAAAQAHMMVLIDVRPRTQFVVAHLPYSLSWPLDDLLSYVQWRQQLTAETRAPFSSLSFVFICRRGRDSAIATEAVHGLLVGTKDPPEGHPPSTSPFKISDRVNALNLHGGLEALVKEGLIRMPVP</sequence>
<evidence type="ECO:0000313" key="4">
    <source>
        <dbReference type="RefSeq" id="XP_026193838.1"/>
    </source>
</evidence>
<feature type="domain" description="Rhodanese" evidence="2">
    <location>
        <begin position="497"/>
        <end position="611"/>
    </location>
</feature>
<organism evidence="3 4">
    <name type="scientific">Cyclospora cayetanensis</name>
    <dbReference type="NCBI Taxonomy" id="88456"/>
    <lineage>
        <taxon>Eukaryota</taxon>
        <taxon>Sar</taxon>
        <taxon>Alveolata</taxon>
        <taxon>Apicomplexa</taxon>
        <taxon>Conoidasida</taxon>
        <taxon>Coccidia</taxon>
        <taxon>Eucoccidiorida</taxon>
        <taxon>Eimeriorina</taxon>
        <taxon>Eimeriidae</taxon>
        <taxon>Cyclospora</taxon>
    </lineage>
</organism>
<dbReference type="GO" id="GO:0016779">
    <property type="term" value="F:nucleotidyltransferase activity"/>
    <property type="evidence" value="ECO:0007669"/>
    <property type="project" value="UniProtKB-KW"/>
</dbReference>
<evidence type="ECO:0000259" key="2">
    <source>
        <dbReference type="PROSITE" id="PS50206"/>
    </source>
</evidence>
<dbReference type="SUPFAM" id="SSF69572">
    <property type="entry name" value="Activating enzymes of the ubiquitin-like proteins"/>
    <property type="match status" value="1"/>
</dbReference>
<proteinExistence type="predicted"/>
<reference evidence="4" key="1">
    <citation type="submission" date="2025-08" db="UniProtKB">
        <authorList>
            <consortium name="RefSeq"/>
        </authorList>
    </citation>
    <scope>IDENTIFICATION</scope>
</reference>
<dbReference type="InterPro" id="IPR001763">
    <property type="entry name" value="Rhodanese-like_dom"/>
</dbReference>
<dbReference type="GO" id="GO:0042292">
    <property type="term" value="F:URM1 activating enzyme activity"/>
    <property type="evidence" value="ECO:0007669"/>
    <property type="project" value="TreeGrafter"/>
</dbReference>
<keyword evidence="4" id="KW-0548">Nucleotidyltransferase</keyword>
<dbReference type="InterPro" id="IPR045886">
    <property type="entry name" value="ThiF/MoeB/HesA"/>
</dbReference>
<dbReference type="CDD" id="cd00757">
    <property type="entry name" value="ThiF_MoeB_HesA_family"/>
    <property type="match status" value="1"/>
</dbReference>
<dbReference type="PANTHER" id="PTHR10953:SF102">
    <property type="entry name" value="ADENYLYLTRANSFERASE AND SULFURTRANSFERASE MOCS3"/>
    <property type="match status" value="1"/>
</dbReference>
<dbReference type="InterPro" id="IPR000594">
    <property type="entry name" value="ThiF_NAD_FAD-bd"/>
</dbReference>
<accession>A0A6P6S144</accession>
<dbReference type="Proteomes" id="UP000515125">
    <property type="component" value="Unplaced"/>
</dbReference>
<dbReference type="PROSITE" id="PS50206">
    <property type="entry name" value="RHODANESE_3"/>
    <property type="match status" value="1"/>
</dbReference>
<dbReference type="Pfam" id="PF00899">
    <property type="entry name" value="ThiF"/>
    <property type="match status" value="1"/>
</dbReference>
<dbReference type="GO" id="GO:0002143">
    <property type="term" value="P:tRNA wobble position uridine thiolation"/>
    <property type="evidence" value="ECO:0007669"/>
    <property type="project" value="TreeGrafter"/>
</dbReference>
<dbReference type="InterPro" id="IPR035985">
    <property type="entry name" value="Ubiquitin-activating_enz"/>
</dbReference>
<dbReference type="RefSeq" id="XP_026193838.1">
    <property type="nucleotide sequence ID" value="XM_026338053.1"/>
</dbReference>
<dbReference type="InterPro" id="IPR036873">
    <property type="entry name" value="Rhodanese-like_dom_sf"/>
</dbReference>
<dbReference type="GO" id="GO:0005737">
    <property type="term" value="C:cytoplasm"/>
    <property type="evidence" value="ECO:0007669"/>
    <property type="project" value="TreeGrafter"/>
</dbReference>
<dbReference type="GO" id="GO:0032447">
    <property type="term" value="P:protein urmylation"/>
    <property type="evidence" value="ECO:0007669"/>
    <property type="project" value="TreeGrafter"/>
</dbReference>
<protein>
    <submittedName>
        <fullName evidence="4">Adenylyltransferase and sulfurtransferase MOCS3</fullName>
    </submittedName>
</protein>
<dbReference type="PANTHER" id="PTHR10953">
    <property type="entry name" value="UBIQUITIN-ACTIVATING ENZYME E1"/>
    <property type="match status" value="1"/>
</dbReference>
<dbReference type="Gene3D" id="3.40.50.720">
    <property type="entry name" value="NAD(P)-binding Rossmann-like Domain"/>
    <property type="match status" value="1"/>
</dbReference>
<keyword evidence="4" id="KW-0808">Transferase</keyword>
<evidence type="ECO:0000256" key="1">
    <source>
        <dbReference type="SAM" id="MobiDB-lite"/>
    </source>
</evidence>
<feature type="compositionally biased region" description="Polar residues" evidence="1">
    <location>
        <begin position="71"/>
        <end position="80"/>
    </location>
</feature>
<dbReference type="OrthoDB" id="10261062at2759"/>
<gene>
    <name evidence="4" type="primary">LOC34617305</name>
</gene>